<dbReference type="GO" id="GO:0009326">
    <property type="term" value="C:formate dehydrogenase complex"/>
    <property type="evidence" value="ECO:0007669"/>
    <property type="project" value="InterPro"/>
</dbReference>
<dbReference type="NCBIfam" id="TIGR01583">
    <property type="entry name" value="formate-DH-gamm"/>
    <property type="match status" value="1"/>
</dbReference>
<dbReference type="GO" id="GO:0046872">
    <property type="term" value="F:metal ion binding"/>
    <property type="evidence" value="ECO:0007669"/>
    <property type="project" value="UniProtKB-KW"/>
</dbReference>
<dbReference type="GO" id="GO:0022904">
    <property type="term" value="P:respiratory electron transport chain"/>
    <property type="evidence" value="ECO:0007669"/>
    <property type="project" value="InterPro"/>
</dbReference>
<feature type="transmembrane region" description="Helical" evidence="13">
    <location>
        <begin position="132"/>
        <end position="155"/>
    </location>
</feature>
<evidence type="ECO:0000256" key="7">
    <source>
        <dbReference type="ARBA" id="ARBA00022692"/>
    </source>
</evidence>
<keyword evidence="6" id="KW-0349">Heme</keyword>
<keyword evidence="11" id="KW-0408">Iron</keyword>
<sequence>MSSIHKAEAPTARDFATANEEPVIQRYTPNERSNHWITAICFVILALSGLALFHPAMFWLTNLFGGGPWTRILHPFVGVAMFISFTLLVIRFWHHNFLEQKDVQWMRQIGDVLTNHEEKLPAIGRYNAGQKLLFWVLLACMLGLLLTGLVIWRAYFSHFFPISVIRAASLLHAFFGFVIICSIIVHIYAALWIKGSIRAMTRGWVTYAWARKHHKGWYDEVVDRERALARERRDV</sequence>
<evidence type="ECO:0000256" key="10">
    <source>
        <dbReference type="ARBA" id="ARBA00022989"/>
    </source>
</evidence>
<keyword evidence="7 13" id="KW-0812">Transmembrane</keyword>
<evidence type="ECO:0000256" key="4">
    <source>
        <dbReference type="ARBA" id="ARBA00022448"/>
    </source>
</evidence>
<comment type="subcellular location">
    <subcellularLocation>
        <location evidence="2">Cell membrane</location>
        <topology evidence="2">Multi-pass membrane protein</topology>
    </subcellularLocation>
</comment>
<evidence type="ECO:0000256" key="8">
    <source>
        <dbReference type="ARBA" id="ARBA00022723"/>
    </source>
</evidence>
<reference evidence="15 16" key="1">
    <citation type="submission" date="2020-01" db="EMBL/GenBank/DDBJ databases">
        <title>Genome sequencing of strain KACC 21265.</title>
        <authorList>
            <person name="Heo J."/>
            <person name="Kim S.-J."/>
            <person name="Kim J.-S."/>
            <person name="Hong S.-B."/>
            <person name="Kwon S.-W."/>
        </authorList>
    </citation>
    <scope>NUCLEOTIDE SEQUENCE [LARGE SCALE GENOMIC DNA]</scope>
    <source>
        <strain evidence="15 16">KACC 21265</strain>
    </source>
</reference>
<dbReference type="FunFam" id="1.20.950.20:FF:000002">
    <property type="entry name" value="Formate dehydrogenase cytochrome b556 subunit"/>
    <property type="match status" value="1"/>
</dbReference>
<feature type="transmembrane region" description="Helical" evidence="13">
    <location>
        <begin position="72"/>
        <end position="93"/>
    </location>
</feature>
<dbReference type="GO" id="GO:0008863">
    <property type="term" value="F:formate dehydrogenase (NAD+) activity"/>
    <property type="evidence" value="ECO:0007669"/>
    <property type="project" value="InterPro"/>
</dbReference>
<dbReference type="GO" id="GO:0015944">
    <property type="term" value="P:formate oxidation"/>
    <property type="evidence" value="ECO:0007669"/>
    <property type="project" value="UniProtKB-ARBA"/>
</dbReference>
<protein>
    <submittedName>
        <fullName evidence="15">Formate dehydrogenase subunit gamma</fullName>
    </submittedName>
</protein>
<comment type="similarity">
    <text evidence="3">Belongs to the formate dehydrogenase gamma subunit family.</text>
</comment>
<dbReference type="RefSeq" id="WP_160552075.1">
    <property type="nucleotide sequence ID" value="NZ_CP047650.1"/>
</dbReference>
<feature type="transmembrane region" description="Helical" evidence="13">
    <location>
        <begin position="167"/>
        <end position="193"/>
    </location>
</feature>
<proteinExistence type="inferred from homology"/>
<keyword evidence="8" id="KW-0479">Metal-binding</keyword>
<evidence type="ECO:0000313" key="15">
    <source>
        <dbReference type="EMBL" id="QHI98558.1"/>
    </source>
</evidence>
<keyword evidence="10 13" id="KW-1133">Transmembrane helix</keyword>
<organism evidence="15 16">
    <name type="scientific">Xylophilus rhododendri</name>
    <dbReference type="NCBI Taxonomy" id="2697032"/>
    <lineage>
        <taxon>Bacteria</taxon>
        <taxon>Pseudomonadati</taxon>
        <taxon>Pseudomonadota</taxon>
        <taxon>Betaproteobacteria</taxon>
        <taxon>Burkholderiales</taxon>
        <taxon>Xylophilus</taxon>
    </lineage>
</organism>
<dbReference type="Proteomes" id="UP000464787">
    <property type="component" value="Chromosome"/>
</dbReference>
<feature type="transmembrane region" description="Helical" evidence="13">
    <location>
        <begin position="36"/>
        <end position="60"/>
    </location>
</feature>
<accession>A0A857J701</accession>
<dbReference type="GO" id="GO:0009061">
    <property type="term" value="P:anaerobic respiration"/>
    <property type="evidence" value="ECO:0007669"/>
    <property type="project" value="TreeGrafter"/>
</dbReference>
<name>A0A857J701_9BURK</name>
<dbReference type="GO" id="GO:0005886">
    <property type="term" value="C:plasma membrane"/>
    <property type="evidence" value="ECO:0007669"/>
    <property type="project" value="UniProtKB-SubCell"/>
</dbReference>
<feature type="domain" description="Cytochrome b561 bacterial/Ni-hydrogenase" evidence="14">
    <location>
        <begin position="26"/>
        <end position="203"/>
    </location>
</feature>
<dbReference type="Pfam" id="PF01292">
    <property type="entry name" value="Ni_hydr_CYTB"/>
    <property type="match status" value="1"/>
</dbReference>
<keyword evidence="16" id="KW-1185">Reference proteome</keyword>
<dbReference type="SUPFAM" id="SSF81342">
    <property type="entry name" value="Transmembrane di-heme cytochromes"/>
    <property type="match status" value="1"/>
</dbReference>
<keyword evidence="12 13" id="KW-0472">Membrane</keyword>
<evidence type="ECO:0000256" key="11">
    <source>
        <dbReference type="ARBA" id="ARBA00023004"/>
    </source>
</evidence>
<dbReference type="AlphaFoldDB" id="A0A857J701"/>
<dbReference type="PANTHER" id="PTHR30074">
    <property type="entry name" value="FORMATE DEHYDROGENASE, NITRATE-INDUCIBLE, CYTOCHROME B556 FDN SUBUNIT"/>
    <property type="match status" value="1"/>
</dbReference>
<dbReference type="PANTHER" id="PTHR30074:SF5">
    <property type="entry name" value="FORMATE DEHYDROGENASE, NITRATE-INDUCIBLE, CYTOCHROME B556(FDN) SUBUNIT"/>
    <property type="match status" value="1"/>
</dbReference>
<evidence type="ECO:0000256" key="3">
    <source>
        <dbReference type="ARBA" id="ARBA00010747"/>
    </source>
</evidence>
<evidence type="ECO:0000256" key="13">
    <source>
        <dbReference type="SAM" id="Phobius"/>
    </source>
</evidence>
<dbReference type="InterPro" id="IPR011577">
    <property type="entry name" value="Cyt_b561_bac/Ni-Hgenase"/>
</dbReference>
<dbReference type="GO" id="GO:0009055">
    <property type="term" value="F:electron transfer activity"/>
    <property type="evidence" value="ECO:0007669"/>
    <property type="project" value="InterPro"/>
</dbReference>
<evidence type="ECO:0000256" key="6">
    <source>
        <dbReference type="ARBA" id="ARBA00022617"/>
    </source>
</evidence>
<evidence type="ECO:0000256" key="2">
    <source>
        <dbReference type="ARBA" id="ARBA00004651"/>
    </source>
</evidence>
<evidence type="ECO:0000313" key="16">
    <source>
        <dbReference type="Proteomes" id="UP000464787"/>
    </source>
</evidence>
<evidence type="ECO:0000256" key="12">
    <source>
        <dbReference type="ARBA" id="ARBA00023136"/>
    </source>
</evidence>
<evidence type="ECO:0000256" key="1">
    <source>
        <dbReference type="ARBA" id="ARBA00001971"/>
    </source>
</evidence>
<dbReference type="InterPro" id="IPR051817">
    <property type="entry name" value="FDH_cytochrome_b556_subunit"/>
</dbReference>
<evidence type="ECO:0000259" key="14">
    <source>
        <dbReference type="Pfam" id="PF01292"/>
    </source>
</evidence>
<dbReference type="GO" id="GO:0036397">
    <property type="term" value="F:formate dehydrogenase (quinone) activity"/>
    <property type="evidence" value="ECO:0007669"/>
    <property type="project" value="TreeGrafter"/>
</dbReference>
<dbReference type="InterPro" id="IPR016174">
    <property type="entry name" value="Di-haem_cyt_TM"/>
</dbReference>
<evidence type="ECO:0000256" key="9">
    <source>
        <dbReference type="ARBA" id="ARBA00022982"/>
    </source>
</evidence>
<dbReference type="Gene3D" id="1.20.950.20">
    <property type="entry name" value="Transmembrane di-heme cytochromes, Chain C"/>
    <property type="match status" value="1"/>
</dbReference>
<dbReference type="InterPro" id="IPR006471">
    <property type="entry name" value="Formate_DH_gsu"/>
</dbReference>
<dbReference type="KEGG" id="xyk:GT347_11465"/>
<evidence type="ECO:0000256" key="5">
    <source>
        <dbReference type="ARBA" id="ARBA00022475"/>
    </source>
</evidence>
<dbReference type="EMBL" id="CP047650">
    <property type="protein sequence ID" value="QHI98558.1"/>
    <property type="molecule type" value="Genomic_DNA"/>
</dbReference>
<gene>
    <name evidence="15" type="ORF">GT347_11465</name>
</gene>
<keyword evidence="4" id="KW-0813">Transport</keyword>
<comment type="cofactor">
    <cofactor evidence="1">
        <name>heme</name>
        <dbReference type="ChEBI" id="CHEBI:30413"/>
    </cofactor>
</comment>
<keyword evidence="9" id="KW-0249">Electron transport</keyword>
<keyword evidence="5" id="KW-1003">Cell membrane</keyword>